<dbReference type="SUPFAM" id="SSF88713">
    <property type="entry name" value="Glycoside hydrolase/deacetylase"/>
    <property type="match status" value="1"/>
</dbReference>
<dbReference type="GO" id="GO:0005576">
    <property type="term" value="C:extracellular region"/>
    <property type="evidence" value="ECO:0007669"/>
    <property type="project" value="UniProtKB-SubCell"/>
</dbReference>
<organism evidence="5 6">
    <name type="scientific">Saccharophagus degradans</name>
    <dbReference type="NCBI Taxonomy" id="86304"/>
    <lineage>
        <taxon>Bacteria</taxon>
        <taxon>Pseudomonadati</taxon>
        <taxon>Pseudomonadota</taxon>
        <taxon>Gammaproteobacteria</taxon>
        <taxon>Cellvibrionales</taxon>
        <taxon>Cellvibrionaceae</taxon>
        <taxon>Saccharophagus</taxon>
    </lineage>
</organism>
<sequence>MFLARFTRVAFWLVCSCFVCGISAGTHALVVLQYHHVSDKTPAATSISPKVFEEHLDYLAENKFNVISIEELPDLLESSNALPDRSVIITFDDGYESIYTTAYPLLKKRKWPFTVFINTKPHDEKNPQYIQWEELREMAKYKATIANHSDSHPHLIRKELGLSVNEWREWRIAQIEFAQKRIKKEIGKAPPFFAYPFGEYDAELERELKKRGYLAFGQQSGPVAKNSNPQSLPRFPFGGVYGGMDDFITKVWSLPLPVTSVKVLTEKGVLIDNPELPMGVDIPELELVSPIAAYIRGIQCFASGQGAIETQVQSSTIRVKAKRPLPVGRSRYNCTAPAGGGRFYWYSSLFIKRKPDGTWYQEH</sequence>
<evidence type="ECO:0000256" key="2">
    <source>
        <dbReference type="ARBA" id="ARBA00022729"/>
    </source>
</evidence>
<dbReference type="PROSITE" id="PS51677">
    <property type="entry name" value="NODB"/>
    <property type="match status" value="1"/>
</dbReference>
<dbReference type="Proteomes" id="UP001169760">
    <property type="component" value="Unassembled WGS sequence"/>
</dbReference>
<protein>
    <submittedName>
        <fullName evidence="5">Polysaccharide deacetylase family protein</fullName>
        <ecNumber evidence="5">3.-.-.-</ecNumber>
    </submittedName>
</protein>
<feature type="chain" id="PRO_5043947706" evidence="3">
    <location>
        <begin position="29"/>
        <end position="363"/>
    </location>
</feature>
<accession>A0AAW7X4B5</accession>
<gene>
    <name evidence="5" type="ORF">Q4521_07070</name>
</gene>
<dbReference type="GO" id="GO:0016810">
    <property type="term" value="F:hydrolase activity, acting on carbon-nitrogen (but not peptide) bonds"/>
    <property type="evidence" value="ECO:0007669"/>
    <property type="project" value="InterPro"/>
</dbReference>
<evidence type="ECO:0000313" key="5">
    <source>
        <dbReference type="EMBL" id="MDO6422229.1"/>
    </source>
</evidence>
<feature type="domain" description="NodB homology" evidence="4">
    <location>
        <begin position="85"/>
        <end position="231"/>
    </location>
</feature>
<dbReference type="Gene3D" id="3.20.20.370">
    <property type="entry name" value="Glycoside hydrolase/deacetylase"/>
    <property type="match status" value="1"/>
</dbReference>
<dbReference type="EC" id="3.-.-.-" evidence="5"/>
<evidence type="ECO:0000256" key="3">
    <source>
        <dbReference type="SAM" id="SignalP"/>
    </source>
</evidence>
<keyword evidence="5" id="KW-0378">Hydrolase</keyword>
<dbReference type="InterPro" id="IPR011330">
    <property type="entry name" value="Glyco_hydro/deAcase_b/a-brl"/>
</dbReference>
<dbReference type="RefSeq" id="WP_303492235.1">
    <property type="nucleotide sequence ID" value="NZ_JAUOPB010000004.1"/>
</dbReference>
<evidence type="ECO:0000259" key="4">
    <source>
        <dbReference type="PROSITE" id="PS51677"/>
    </source>
</evidence>
<name>A0AAW7X4B5_9GAMM</name>
<dbReference type="CDD" id="cd10973">
    <property type="entry name" value="CE4_DAC_u4_5s"/>
    <property type="match status" value="1"/>
</dbReference>
<comment type="caution">
    <text evidence="5">The sequence shown here is derived from an EMBL/GenBank/DDBJ whole genome shotgun (WGS) entry which is preliminary data.</text>
</comment>
<dbReference type="PANTHER" id="PTHR34216">
    <property type="match status" value="1"/>
</dbReference>
<dbReference type="GO" id="GO:0005975">
    <property type="term" value="P:carbohydrate metabolic process"/>
    <property type="evidence" value="ECO:0007669"/>
    <property type="project" value="InterPro"/>
</dbReference>
<proteinExistence type="predicted"/>
<comment type="subcellular location">
    <subcellularLocation>
        <location evidence="1">Secreted</location>
    </subcellularLocation>
</comment>
<dbReference type="InterPro" id="IPR002509">
    <property type="entry name" value="NODB_dom"/>
</dbReference>
<evidence type="ECO:0000256" key="1">
    <source>
        <dbReference type="ARBA" id="ARBA00004613"/>
    </source>
</evidence>
<dbReference type="InterPro" id="IPR051398">
    <property type="entry name" value="Polysacch_Deacetylase"/>
</dbReference>
<reference evidence="5" key="1">
    <citation type="submission" date="2023-07" db="EMBL/GenBank/DDBJ databases">
        <title>Genome content predicts the carbon catabolic preferences of heterotrophic bacteria.</title>
        <authorList>
            <person name="Gralka M."/>
        </authorList>
    </citation>
    <scope>NUCLEOTIDE SEQUENCE</scope>
    <source>
        <strain evidence="5">I3M17_2</strain>
    </source>
</reference>
<dbReference type="Pfam" id="PF01522">
    <property type="entry name" value="Polysacc_deac_1"/>
    <property type="match status" value="1"/>
</dbReference>
<dbReference type="AlphaFoldDB" id="A0AAW7X4B5"/>
<evidence type="ECO:0000313" key="6">
    <source>
        <dbReference type="Proteomes" id="UP001169760"/>
    </source>
</evidence>
<dbReference type="PANTHER" id="PTHR34216:SF3">
    <property type="entry name" value="POLY-BETA-1,6-N-ACETYL-D-GLUCOSAMINE N-DEACETYLASE"/>
    <property type="match status" value="1"/>
</dbReference>
<keyword evidence="2 3" id="KW-0732">Signal</keyword>
<feature type="signal peptide" evidence="3">
    <location>
        <begin position="1"/>
        <end position="28"/>
    </location>
</feature>
<dbReference type="EMBL" id="JAUOPB010000004">
    <property type="protein sequence ID" value="MDO6422229.1"/>
    <property type="molecule type" value="Genomic_DNA"/>
</dbReference>